<evidence type="ECO:0008006" key="3">
    <source>
        <dbReference type="Google" id="ProtNLM"/>
    </source>
</evidence>
<dbReference type="AlphaFoldDB" id="A0A4Q1JHN9"/>
<dbReference type="OrthoDB" id="1123242at2"/>
<protein>
    <recommendedName>
        <fullName evidence="3">Lipoprotein</fullName>
    </recommendedName>
</protein>
<sequence>MRILLCFSISLLIFGCNNPKLKYSSCYESLGRHFDYSLYNHFPDTLSNFKFYFKKNSPELTKENRSCGALLVVQITNEDLVKIEENIKDSVIATYKPNERCNLIVNLWESEKASEIFLDHYSKQCEDNFIPIPNFMNLLKGTRLIYSSEDGFLSNNFDVNILGAEPGMFIDNNYLSNGVGLPENWRNGYSKGIAINKKANVVIYWLEIW</sequence>
<keyword evidence="2" id="KW-1185">Reference proteome</keyword>
<name>A0A4Q1JHN9_9BACT</name>
<organism evidence="1 2">
    <name type="scientific">Ancylomarina salipaludis</name>
    <dbReference type="NCBI Taxonomy" id="2501299"/>
    <lineage>
        <taxon>Bacteria</taxon>
        <taxon>Pseudomonadati</taxon>
        <taxon>Bacteroidota</taxon>
        <taxon>Bacteroidia</taxon>
        <taxon>Marinilabiliales</taxon>
        <taxon>Marinifilaceae</taxon>
        <taxon>Ancylomarina</taxon>
    </lineage>
</organism>
<reference evidence="1 2" key="1">
    <citation type="submission" date="2019-01" db="EMBL/GenBank/DDBJ databases">
        <title>Ancylomarina salipaludis sp. nov., isolated from a salt marsh.</title>
        <authorList>
            <person name="Yoon J.-H."/>
        </authorList>
    </citation>
    <scope>NUCLEOTIDE SEQUENCE [LARGE SCALE GENOMIC DNA]</scope>
    <source>
        <strain evidence="1 2">SHSM-M15</strain>
    </source>
</reference>
<evidence type="ECO:0000313" key="1">
    <source>
        <dbReference type="EMBL" id="RXQ87260.1"/>
    </source>
</evidence>
<proteinExistence type="predicted"/>
<dbReference type="PROSITE" id="PS51257">
    <property type="entry name" value="PROKAR_LIPOPROTEIN"/>
    <property type="match status" value="1"/>
</dbReference>
<dbReference type="Proteomes" id="UP000289703">
    <property type="component" value="Unassembled WGS sequence"/>
</dbReference>
<gene>
    <name evidence="1" type="ORF">EO244_16600</name>
</gene>
<accession>A0A4Q1JHN9</accession>
<dbReference type="RefSeq" id="WP_129255808.1">
    <property type="nucleotide sequence ID" value="NZ_SAXA01000027.1"/>
</dbReference>
<dbReference type="EMBL" id="SAXA01000027">
    <property type="protein sequence ID" value="RXQ87260.1"/>
    <property type="molecule type" value="Genomic_DNA"/>
</dbReference>
<evidence type="ECO:0000313" key="2">
    <source>
        <dbReference type="Proteomes" id="UP000289703"/>
    </source>
</evidence>
<comment type="caution">
    <text evidence="1">The sequence shown here is derived from an EMBL/GenBank/DDBJ whole genome shotgun (WGS) entry which is preliminary data.</text>
</comment>